<feature type="region of interest" description="Disordered" evidence="1">
    <location>
        <begin position="45"/>
        <end position="82"/>
    </location>
</feature>
<evidence type="ECO:0000256" key="1">
    <source>
        <dbReference type="SAM" id="MobiDB-lite"/>
    </source>
</evidence>
<sequence length="82" mass="8963">MPSNWPQDHTIIGRRRSLPRKQHTPLPDRATRIAQSVAGARCEGLSAGPAAQPRGHWVTRAPTRPTGTTCSDGRSTELAVRR</sequence>
<organism evidence="2 3">
    <name type="scientific">Rhodococcus jostii (strain RHA1)</name>
    <dbReference type="NCBI Taxonomy" id="101510"/>
    <lineage>
        <taxon>Bacteria</taxon>
        <taxon>Bacillati</taxon>
        <taxon>Actinomycetota</taxon>
        <taxon>Actinomycetes</taxon>
        <taxon>Mycobacteriales</taxon>
        <taxon>Nocardiaceae</taxon>
        <taxon>Rhodococcus</taxon>
    </lineage>
</organism>
<reference evidence="3" key="1">
    <citation type="journal article" date="2006" name="Proc. Natl. Acad. Sci. U.S.A.">
        <title>The complete genome of Rhodococcus sp. RHA1 provides insights into a catabolic powerhouse.</title>
        <authorList>
            <person name="McLeod M.P."/>
            <person name="Warren R.L."/>
            <person name="Hsiao W.W.L."/>
            <person name="Araki N."/>
            <person name="Myhre M."/>
            <person name="Fernandes C."/>
            <person name="Miyazawa D."/>
            <person name="Wong W."/>
            <person name="Lillquist A.L."/>
            <person name="Wang D."/>
            <person name="Dosanjh M."/>
            <person name="Hara H."/>
            <person name="Petrescu A."/>
            <person name="Morin R.D."/>
            <person name="Yang G."/>
            <person name="Stott J.M."/>
            <person name="Schein J.E."/>
            <person name="Shin H."/>
            <person name="Smailus D."/>
            <person name="Siddiqui A.S."/>
            <person name="Marra M.A."/>
            <person name="Jones S.J.M."/>
            <person name="Holt R."/>
            <person name="Brinkman F.S.L."/>
            <person name="Miyauchi K."/>
            <person name="Fukuda M."/>
            <person name="Davies J.E."/>
            <person name="Mohn W.W."/>
            <person name="Eltis L.D."/>
        </authorList>
    </citation>
    <scope>NUCLEOTIDE SEQUENCE [LARGE SCALE GENOMIC DNA]</scope>
    <source>
        <strain evidence="3">RHA1</strain>
    </source>
</reference>
<gene>
    <name evidence="2" type="ordered locus">RHA1_ro00494</name>
</gene>
<evidence type="ECO:0000313" key="2">
    <source>
        <dbReference type="EMBL" id="ABG92330.1"/>
    </source>
</evidence>
<dbReference type="Proteomes" id="UP000008710">
    <property type="component" value="Chromosome"/>
</dbReference>
<dbReference type="KEGG" id="rha:RHA1_ro00494"/>
<dbReference type="EMBL" id="CP000431">
    <property type="protein sequence ID" value="ABG92330.1"/>
    <property type="molecule type" value="Genomic_DNA"/>
</dbReference>
<dbReference type="HOGENOM" id="CLU_2556024_0_0_11"/>
<name>Q0SJF6_RHOJR</name>
<feature type="compositionally biased region" description="Basic residues" evidence="1">
    <location>
        <begin position="12"/>
        <end position="23"/>
    </location>
</feature>
<dbReference type="AlphaFoldDB" id="Q0SJF6"/>
<feature type="region of interest" description="Disordered" evidence="1">
    <location>
        <begin position="1"/>
        <end position="28"/>
    </location>
</feature>
<accession>Q0SJF6</accession>
<proteinExistence type="predicted"/>
<evidence type="ECO:0000313" key="3">
    <source>
        <dbReference type="Proteomes" id="UP000008710"/>
    </source>
</evidence>
<protein>
    <submittedName>
        <fullName evidence="2">Uncharacterized protein</fullName>
    </submittedName>
</protein>